<dbReference type="GO" id="GO:0016289">
    <property type="term" value="F:acyl-CoA hydrolase activity"/>
    <property type="evidence" value="ECO:0007669"/>
    <property type="project" value="UniProtKB-ARBA"/>
</dbReference>
<dbReference type="SUPFAM" id="SSF54637">
    <property type="entry name" value="Thioesterase/thiol ester dehydrase-isomerase"/>
    <property type="match status" value="1"/>
</dbReference>
<dbReference type="EMBL" id="PYGC01000006">
    <property type="protein sequence ID" value="PSK82442.1"/>
    <property type="molecule type" value="Genomic_DNA"/>
</dbReference>
<dbReference type="InterPro" id="IPR006683">
    <property type="entry name" value="Thioestr_dom"/>
</dbReference>
<keyword evidence="1" id="KW-0378">Hydrolase</keyword>
<comment type="caution">
    <text evidence="4">The sequence shown here is derived from an EMBL/GenBank/DDBJ whole genome shotgun (WGS) entry which is preliminary data.</text>
</comment>
<sequence>MKKIVNPYAKDTSGEYHCFGCSPGNPIGLKMHFHEVEEGEVMSKWIPEKKYEGYLNVLHGGIQATMLDEIASWVVYTQCGTAGVTASMEVKYQQPVLIDQGEITLKAKLVDQNRRLATIHAQIINHEGKVGSEGTIRYFLFPVEKAKESMNYPGKEAFFEDKEK</sequence>
<dbReference type="PANTHER" id="PTHR47260">
    <property type="entry name" value="UPF0644 PROTEIN PB2B4.06"/>
    <property type="match status" value="1"/>
</dbReference>
<dbReference type="PANTHER" id="PTHR47260:SF1">
    <property type="entry name" value="UPF0644 PROTEIN PB2B4.06"/>
    <property type="match status" value="1"/>
</dbReference>
<evidence type="ECO:0000313" key="5">
    <source>
        <dbReference type="Proteomes" id="UP000240621"/>
    </source>
</evidence>
<dbReference type="Proteomes" id="UP000240621">
    <property type="component" value="Unassembled WGS sequence"/>
</dbReference>
<reference evidence="4 5" key="1">
    <citation type="submission" date="2018-03" db="EMBL/GenBank/DDBJ databases">
        <title>Genomic Encyclopedia of Archaeal and Bacterial Type Strains, Phase II (KMG-II): from individual species to whole genera.</title>
        <authorList>
            <person name="Goeker M."/>
        </authorList>
    </citation>
    <scope>NUCLEOTIDE SEQUENCE [LARGE SCALE GENOMIC DNA]</scope>
    <source>
        <strain evidence="4 5">DSM 27267</strain>
    </source>
</reference>
<evidence type="ECO:0000256" key="1">
    <source>
        <dbReference type="ARBA" id="ARBA00022801"/>
    </source>
</evidence>
<dbReference type="InterPro" id="IPR029069">
    <property type="entry name" value="HotDog_dom_sf"/>
</dbReference>
<dbReference type="InterPro" id="IPR052061">
    <property type="entry name" value="PTE-AB_protein"/>
</dbReference>
<evidence type="ECO:0000313" key="4">
    <source>
        <dbReference type="EMBL" id="PSK82442.1"/>
    </source>
</evidence>
<name>A0A2P8CC11_9BACT</name>
<organism evidence="4 5">
    <name type="scientific">Prolixibacter denitrificans</name>
    <dbReference type="NCBI Taxonomy" id="1541063"/>
    <lineage>
        <taxon>Bacteria</taxon>
        <taxon>Pseudomonadati</taxon>
        <taxon>Bacteroidota</taxon>
        <taxon>Bacteroidia</taxon>
        <taxon>Marinilabiliales</taxon>
        <taxon>Prolixibacteraceae</taxon>
        <taxon>Prolixibacter</taxon>
    </lineage>
</organism>
<dbReference type="Proteomes" id="UP000396862">
    <property type="component" value="Unassembled WGS sequence"/>
</dbReference>
<dbReference type="CDD" id="cd03443">
    <property type="entry name" value="PaaI_thioesterase"/>
    <property type="match status" value="1"/>
</dbReference>
<evidence type="ECO:0000259" key="2">
    <source>
        <dbReference type="Pfam" id="PF03061"/>
    </source>
</evidence>
<gene>
    <name evidence="4" type="ORF">CLV93_106190</name>
    <name evidence="3" type="ORF">JCM18694_30620</name>
</gene>
<feature type="domain" description="Thioesterase" evidence="2">
    <location>
        <begin position="56"/>
        <end position="130"/>
    </location>
</feature>
<proteinExistence type="predicted"/>
<keyword evidence="6" id="KW-1185">Reference proteome</keyword>
<dbReference type="NCBIfam" id="TIGR00369">
    <property type="entry name" value="unchar_dom_1"/>
    <property type="match status" value="1"/>
</dbReference>
<dbReference type="OrthoDB" id="9792301at2"/>
<dbReference type="Pfam" id="PF03061">
    <property type="entry name" value="4HBT"/>
    <property type="match status" value="1"/>
</dbReference>
<dbReference type="EMBL" id="BLAU01000001">
    <property type="protein sequence ID" value="GET22816.1"/>
    <property type="molecule type" value="Genomic_DNA"/>
</dbReference>
<evidence type="ECO:0000313" key="3">
    <source>
        <dbReference type="EMBL" id="GET22816.1"/>
    </source>
</evidence>
<reference evidence="3 6" key="2">
    <citation type="submission" date="2019-10" db="EMBL/GenBank/DDBJ databases">
        <title>Prolixibacter strains distinguished by the presence of nitrate reductase genes were adept at nitrate-dependent anaerobic corrosion of metallic iron and carbon steel.</title>
        <authorList>
            <person name="Iino T."/>
            <person name="Shono N."/>
            <person name="Ito K."/>
            <person name="Nakamura R."/>
            <person name="Sueoka K."/>
            <person name="Harayama S."/>
            <person name="Ohkuma M."/>
        </authorList>
    </citation>
    <scope>NUCLEOTIDE SEQUENCE [LARGE SCALE GENOMIC DNA]</scope>
    <source>
        <strain evidence="3 6">MIC1-1</strain>
    </source>
</reference>
<accession>A0A2P8CC11</accession>
<dbReference type="Gene3D" id="3.10.129.10">
    <property type="entry name" value="Hotdog Thioesterase"/>
    <property type="match status" value="1"/>
</dbReference>
<dbReference type="RefSeq" id="WP_146142022.1">
    <property type="nucleotide sequence ID" value="NZ_BLAU01000001.1"/>
</dbReference>
<dbReference type="InterPro" id="IPR003736">
    <property type="entry name" value="PAAI_dom"/>
</dbReference>
<evidence type="ECO:0000313" key="6">
    <source>
        <dbReference type="Proteomes" id="UP000396862"/>
    </source>
</evidence>
<protein>
    <submittedName>
        <fullName evidence="3">Thioesterase</fullName>
    </submittedName>
    <submittedName>
        <fullName evidence="4">Uncharacterized protein (TIGR00369 family)</fullName>
    </submittedName>
</protein>
<dbReference type="AlphaFoldDB" id="A0A2P8CC11"/>